<keyword evidence="3" id="KW-1185">Reference proteome</keyword>
<organism evidence="2 3">
    <name type="scientific">Syntrophaceticus schinkii</name>
    <dbReference type="NCBI Taxonomy" id="499207"/>
    <lineage>
        <taxon>Bacteria</taxon>
        <taxon>Bacillati</taxon>
        <taxon>Bacillota</taxon>
        <taxon>Clostridia</taxon>
        <taxon>Thermoanaerobacterales</taxon>
        <taxon>Thermoanaerobacterales Family III. Incertae Sedis</taxon>
        <taxon>Syntrophaceticus</taxon>
    </lineage>
</organism>
<feature type="transmembrane region" description="Helical" evidence="1">
    <location>
        <begin position="20"/>
        <end position="39"/>
    </location>
</feature>
<evidence type="ECO:0000313" key="2">
    <source>
        <dbReference type="EMBL" id="CEO87429.1"/>
    </source>
</evidence>
<feature type="transmembrane region" description="Helical" evidence="1">
    <location>
        <begin position="66"/>
        <end position="87"/>
    </location>
</feature>
<accession>A0A0B7MAA7</accession>
<name>A0A0B7MAA7_9FIRM</name>
<keyword evidence="1" id="KW-0812">Transmembrane</keyword>
<sequence length="91" mass="9168">MMIATVTTTTTTTVTTAASTTLAAGLGLLATLVLIALLVSKELAGAGVESSGSARTVTLSQAIDRVLNVAIVPLLFVFGAIVIVKVLEVLL</sequence>
<evidence type="ECO:0000256" key="1">
    <source>
        <dbReference type="SAM" id="Phobius"/>
    </source>
</evidence>
<proteinExistence type="predicted"/>
<keyword evidence="1" id="KW-0472">Membrane</keyword>
<evidence type="ECO:0000313" key="3">
    <source>
        <dbReference type="Proteomes" id="UP000046155"/>
    </source>
</evidence>
<dbReference type="RefSeq" id="WP_198142042.1">
    <property type="nucleotide sequence ID" value="NZ_CDRZ01000007.1"/>
</dbReference>
<reference evidence="3" key="1">
    <citation type="submission" date="2015-01" db="EMBL/GenBank/DDBJ databases">
        <authorList>
            <person name="Manzoor Shahid"/>
            <person name="Zubair Saima"/>
        </authorList>
    </citation>
    <scope>NUCLEOTIDE SEQUENCE [LARGE SCALE GENOMIC DNA]</scope>
    <source>
        <strain evidence="3">Sp3</strain>
    </source>
</reference>
<dbReference type="AlphaFoldDB" id="A0A0B7MAA7"/>
<protein>
    <submittedName>
        <fullName evidence="2">Uncharacterized protein</fullName>
    </submittedName>
</protein>
<dbReference type="Proteomes" id="UP000046155">
    <property type="component" value="Unassembled WGS sequence"/>
</dbReference>
<dbReference type="EMBL" id="CDRZ01000007">
    <property type="protein sequence ID" value="CEO87429.1"/>
    <property type="molecule type" value="Genomic_DNA"/>
</dbReference>
<keyword evidence="1" id="KW-1133">Transmembrane helix</keyword>
<gene>
    <name evidence="2" type="ORF">SSCH_1040009</name>
</gene>